<dbReference type="Proteomes" id="UP000824180">
    <property type="component" value="Unassembled WGS sequence"/>
</dbReference>
<reference evidence="3" key="2">
    <citation type="submission" date="2021-04" db="EMBL/GenBank/DDBJ databases">
        <authorList>
            <person name="Gilroy R."/>
        </authorList>
    </citation>
    <scope>NUCLEOTIDE SEQUENCE</scope>
    <source>
        <strain evidence="3">876</strain>
    </source>
</reference>
<dbReference type="Gene3D" id="1.10.260.40">
    <property type="entry name" value="lambda repressor-like DNA-binding domains"/>
    <property type="match status" value="1"/>
</dbReference>
<dbReference type="PANTHER" id="PTHR46797:SF1">
    <property type="entry name" value="METHYLPHOSPHONATE SYNTHASE"/>
    <property type="match status" value="1"/>
</dbReference>
<dbReference type="Pfam" id="PF01381">
    <property type="entry name" value="HTH_3"/>
    <property type="match status" value="1"/>
</dbReference>
<dbReference type="EMBL" id="JAHLFK010000049">
    <property type="protein sequence ID" value="MBU3830169.1"/>
    <property type="molecule type" value="Genomic_DNA"/>
</dbReference>
<comment type="caution">
    <text evidence="3">The sequence shown here is derived from an EMBL/GenBank/DDBJ whole genome shotgun (WGS) entry which is preliminary data.</text>
</comment>
<dbReference type="SUPFAM" id="SSF47413">
    <property type="entry name" value="lambda repressor-like DNA-binding domains"/>
    <property type="match status" value="1"/>
</dbReference>
<name>A0A9E2KU78_9LACO</name>
<dbReference type="PANTHER" id="PTHR46797">
    <property type="entry name" value="HTH-TYPE TRANSCRIPTIONAL REGULATOR"/>
    <property type="match status" value="1"/>
</dbReference>
<dbReference type="SMART" id="SM00530">
    <property type="entry name" value="HTH_XRE"/>
    <property type="match status" value="1"/>
</dbReference>
<dbReference type="InterPro" id="IPR010982">
    <property type="entry name" value="Lambda_DNA-bd_dom_sf"/>
</dbReference>
<evidence type="ECO:0000313" key="4">
    <source>
        <dbReference type="Proteomes" id="UP000824180"/>
    </source>
</evidence>
<organism evidence="3 4">
    <name type="scientific">Candidatus Limosilactobacillus merdavium</name>
    <dbReference type="NCBI Taxonomy" id="2838651"/>
    <lineage>
        <taxon>Bacteria</taxon>
        <taxon>Bacillati</taxon>
        <taxon>Bacillota</taxon>
        <taxon>Bacilli</taxon>
        <taxon>Lactobacillales</taxon>
        <taxon>Lactobacillaceae</taxon>
        <taxon>Limosilactobacillus</taxon>
    </lineage>
</organism>
<dbReference type="GO" id="GO:0003700">
    <property type="term" value="F:DNA-binding transcription factor activity"/>
    <property type="evidence" value="ECO:0007669"/>
    <property type="project" value="TreeGrafter"/>
</dbReference>
<dbReference type="InterPro" id="IPR050807">
    <property type="entry name" value="TransReg_Diox_bact_type"/>
</dbReference>
<gene>
    <name evidence="3" type="ORF">H9843_04675</name>
</gene>
<dbReference type="GO" id="GO:0005829">
    <property type="term" value="C:cytosol"/>
    <property type="evidence" value="ECO:0007669"/>
    <property type="project" value="TreeGrafter"/>
</dbReference>
<dbReference type="GO" id="GO:0003677">
    <property type="term" value="F:DNA binding"/>
    <property type="evidence" value="ECO:0007669"/>
    <property type="project" value="UniProtKB-KW"/>
</dbReference>
<accession>A0A9E2KU78</accession>
<evidence type="ECO:0000259" key="2">
    <source>
        <dbReference type="PROSITE" id="PS50943"/>
    </source>
</evidence>
<sequence length="118" mass="13489">MGIGLGDNIRRKRKQLSLTQEDLAELSNLSVNFISKIERTSNQNINLQKLDAIAEALNISSIDSIKSTKPTNKNVNLADDQNSYFFNKLTVELKKLPKEQSEEISKYFLYLIKSIRNK</sequence>
<dbReference type="PROSITE" id="PS50943">
    <property type="entry name" value="HTH_CROC1"/>
    <property type="match status" value="1"/>
</dbReference>
<evidence type="ECO:0000313" key="3">
    <source>
        <dbReference type="EMBL" id="MBU3830169.1"/>
    </source>
</evidence>
<reference evidence="3" key="1">
    <citation type="journal article" date="2021" name="PeerJ">
        <title>Extensive microbial diversity within the chicken gut microbiome revealed by metagenomics and culture.</title>
        <authorList>
            <person name="Gilroy R."/>
            <person name="Ravi A."/>
            <person name="Getino M."/>
            <person name="Pursley I."/>
            <person name="Horton D.L."/>
            <person name="Alikhan N.F."/>
            <person name="Baker D."/>
            <person name="Gharbi K."/>
            <person name="Hall N."/>
            <person name="Watson M."/>
            <person name="Adriaenssens E.M."/>
            <person name="Foster-Nyarko E."/>
            <person name="Jarju S."/>
            <person name="Secka A."/>
            <person name="Antonio M."/>
            <person name="Oren A."/>
            <person name="Chaudhuri R.R."/>
            <person name="La Ragione R."/>
            <person name="Hildebrand F."/>
            <person name="Pallen M.J."/>
        </authorList>
    </citation>
    <scope>NUCLEOTIDE SEQUENCE</scope>
    <source>
        <strain evidence="3">876</strain>
    </source>
</reference>
<feature type="domain" description="HTH cro/C1-type" evidence="2">
    <location>
        <begin position="9"/>
        <end position="65"/>
    </location>
</feature>
<keyword evidence="1" id="KW-0238">DNA-binding</keyword>
<dbReference type="AlphaFoldDB" id="A0A9E2KU78"/>
<evidence type="ECO:0000256" key="1">
    <source>
        <dbReference type="ARBA" id="ARBA00023125"/>
    </source>
</evidence>
<protein>
    <submittedName>
        <fullName evidence="3">Helix-turn-helix domain-containing protein</fullName>
    </submittedName>
</protein>
<dbReference type="CDD" id="cd00093">
    <property type="entry name" value="HTH_XRE"/>
    <property type="match status" value="1"/>
</dbReference>
<dbReference type="InterPro" id="IPR001387">
    <property type="entry name" value="Cro/C1-type_HTH"/>
</dbReference>
<proteinExistence type="predicted"/>